<name>A0A437M1K9_9PROT</name>
<evidence type="ECO:0000313" key="3">
    <source>
        <dbReference type="Proteomes" id="UP000282957"/>
    </source>
</evidence>
<evidence type="ECO:0000256" key="1">
    <source>
        <dbReference type="SAM" id="Phobius"/>
    </source>
</evidence>
<keyword evidence="1" id="KW-0472">Membrane</keyword>
<dbReference type="RefSeq" id="WP_127789671.1">
    <property type="nucleotide sequence ID" value="NZ_SACL01000010.1"/>
</dbReference>
<dbReference type="Proteomes" id="UP000282957">
    <property type="component" value="Unassembled WGS sequence"/>
</dbReference>
<dbReference type="OrthoDB" id="8690194at2"/>
<comment type="caution">
    <text evidence="2">The sequence shown here is derived from an EMBL/GenBank/DDBJ whole genome shotgun (WGS) entry which is preliminary data.</text>
</comment>
<protein>
    <submittedName>
        <fullName evidence="2">Uncharacterized protein</fullName>
    </submittedName>
</protein>
<keyword evidence="1" id="KW-0812">Transmembrane</keyword>
<proteinExistence type="predicted"/>
<feature type="transmembrane region" description="Helical" evidence="1">
    <location>
        <begin position="48"/>
        <end position="70"/>
    </location>
</feature>
<dbReference type="AlphaFoldDB" id="A0A437M1K9"/>
<organism evidence="2 3">
    <name type="scientific">Rhodovarius crocodyli</name>
    <dbReference type="NCBI Taxonomy" id="1979269"/>
    <lineage>
        <taxon>Bacteria</taxon>
        <taxon>Pseudomonadati</taxon>
        <taxon>Pseudomonadota</taxon>
        <taxon>Alphaproteobacteria</taxon>
        <taxon>Acetobacterales</taxon>
        <taxon>Roseomonadaceae</taxon>
        <taxon>Rhodovarius</taxon>
    </lineage>
</organism>
<keyword evidence="3" id="KW-1185">Reference proteome</keyword>
<accession>A0A437M1K9</accession>
<reference evidence="2 3" key="1">
    <citation type="submission" date="2019-01" db="EMBL/GenBank/DDBJ databases">
        <authorList>
            <person name="Chen W.-M."/>
        </authorList>
    </citation>
    <scope>NUCLEOTIDE SEQUENCE [LARGE SCALE GENOMIC DNA]</scope>
    <source>
        <strain evidence="2 3">CCP-6</strain>
    </source>
</reference>
<dbReference type="EMBL" id="SACL01000010">
    <property type="protein sequence ID" value="RVT91568.1"/>
    <property type="molecule type" value="Genomic_DNA"/>
</dbReference>
<keyword evidence="1" id="KW-1133">Transmembrane helix</keyword>
<gene>
    <name evidence="2" type="ORF">EOD42_21605</name>
</gene>
<feature type="transmembrane region" description="Helical" evidence="1">
    <location>
        <begin position="82"/>
        <end position="104"/>
    </location>
</feature>
<sequence length="113" mass="12753">MLWSIVAFVVFACLGFLGMGVTSAVLMEAIRPFLTICFPPIGEWRGDWVWPILIAYGLIWPVSFLVAGFLDRIWKRQGRGKWFRRGVYLAVLYAGAVITAYALLPGQLPMRCL</sequence>
<evidence type="ECO:0000313" key="2">
    <source>
        <dbReference type="EMBL" id="RVT91568.1"/>
    </source>
</evidence>